<dbReference type="AlphaFoldDB" id="A0A1E3P1N2"/>
<evidence type="ECO:0000256" key="2">
    <source>
        <dbReference type="ARBA" id="ARBA00022737"/>
    </source>
</evidence>
<evidence type="ECO:0000313" key="6">
    <source>
        <dbReference type="EMBL" id="ODQ59361.1"/>
    </source>
</evidence>
<evidence type="ECO:0000256" key="5">
    <source>
        <dbReference type="SAM" id="MobiDB-lite"/>
    </source>
</evidence>
<dbReference type="Proteomes" id="UP000094112">
    <property type="component" value="Unassembled WGS sequence"/>
</dbReference>
<dbReference type="Gene3D" id="2.130.10.10">
    <property type="entry name" value="YVTN repeat-like/Quinoprotein amine dehydrogenase"/>
    <property type="match status" value="2"/>
</dbReference>
<dbReference type="PANTHER" id="PTHR22839:SF0">
    <property type="entry name" value="THO COMPLEX SUBUNIT 3"/>
    <property type="match status" value="1"/>
</dbReference>
<proteinExistence type="inferred from homology"/>
<evidence type="ECO:0000256" key="3">
    <source>
        <dbReference type="ARBA" id="ARBA00046343"/>
    </source>
</evidence>
<dbReference type="Pfam" id="PF00400">
    <property type="entry name" value="WD40"/>
    <property type="match status" value="2"/>
</dbReference>
<dbReference type="EMBL" id="KV454211">
    <property type="protein sequence ID" value="ODQ59361.1"/>
    <property type="molecule type" value="Genomic_DNA"/>
</dbReference>
<dbReference type="GO" id="GO:0006406">
    <property type="term" value="P:mRNA export from nucleus"/>
    <property type="evidence" value="ECO:0007669"/>
    <property type="project" value="InterPro"/>
</dbReference>
<dbReference type="PROSITE" id="PS50082">
    <property type="entry name" value="WD_REPEATS_2"/>
    <property type="match status" value="2"/>
</dbReference>
<dbReference type="SMART" id="SM00320">
    <property type="entry name" value="WD40"/>
    <property type="match status" value="7"/>
</dbReference>
<evidence type="ECO:0000313" key="7">
    <source>
        <dbReference type="Proteomes" id="UP000094112"/>
    </source>
</evidence>
<keyword evidence="1 4" id="KW-0853">WD repeat</keyword>
<comment type="similarity">
    <text evidence="3">Belongs to the THOC3 family.</text>
</comment>
<organism evidence="6 7">
    <name type="scientific">Wickerhamomyces anomalus (strain ATCC 58044 / CBS 1984 / NCYC 433 / NRRL Y-366-8)</name>
    <name type="common">Yeast</name>
    <name type="synonym">Hansenula anomala</name>
    <dbReference type="NCBI Taxonomy" id="683960"/>
    <lineage>
        <taxon>Eukaryota</taxon>
        <taxon>Fungi</taxon>
        <taxon>Dikarya</taxon>
        <taxon>Ascomycota</taxon>
        <taxon>Saccharomycotina</taxon>
        <taxon>Saccharomycetes</taxon>
        <taxon>Phaffomycetales</taxon>
        <taxon>Wickerhamomycetaceae</taxon>
        <taxon>Wickerhamomyces</taxon>
    </lineage>
</organism>
<dbReference type="InterPro" id="IPR040132">
    <property type="entry name" value="Tex1/THOC3"/>
</dbReference>
<keyword evidence="7" id="KW-1185">Reference proteome</keyword>
<gene>
    <name evidence="6" type="ORF">WICANDRAFT_79880</name>
</gene>
<sequence length="361" mass="40635">MSKKYFQDLVTTVVPDIKSSAKSSRYRSANEIITVAWNNPATRIAYSRTDGSIRTWKLASCDLVSKQPVIIEDCHRKQVESISWKPTSESTLASVGNDQNVKLWNTARGSLIKEIDTGVSNNIVVQYSGDGKFIATISRSNVVTIIDANAYTIVESLKLDEDIYSISWNNTSSFIFLGLADGSIPMYRFDNGKLEHVLSLKGHRSSIKSLKVEARARYLVAGSNEGVISVWSLQTLAVVKIFADIDQPIAQIDVSREGTYISATYEDGQSSRIYEIESEECFHEIPKCVAGSQTFPNLQFCPIKTLFAYTSDDGDLYLTNKPGKSNLREMRDRDPRDSRDLRDRPRDSRARADMRTRDRHF</sequence>
<dbReference type="PROSITE" id="PS50294">
    <property type="entry name" value="WD_REPEATS_REGION"/>
    <property type="match status" value="2"/>
</dbReference>
<reference evidence="6 7" key="1">
    <citation type="journal article" date="2016" name="Proc. Natl. Acad. Sci. U.S.A.">
        <title>Comparative genomics of biotechnologically important yeasts.</title>
        <authorList>
            <person name="Riley R."/>
            <person name="Haridas S."/>
            <person name="Wolfe K.H."/>
            <person name="Lopes M.R."/>
            <person name="Hittinger C.T."/>
            <person name="Goeker M."/>
            <person name="Salamov A.A."/>
            <person name="Wisecaver J.H."/>
            <person name="Long T.M."/>
            <person name="Calvey C.H."/>
            <person name="Aerts A.L."/>
            <person name="Barry K.W."/>
            <person name="Choi C."/>
            <person name="Clum A."/>
            <person name="Coughlan A.Y."/>
            <person name="Deshpande S."/>
            <person name="Douglass A.P."/>
            <person name="Hanson S.J."/>
            <person name="Klenk H.-P."/>
            <person name="LaButti K.M."/>
            <person name="Lapidus A."/>
            <person name="Lindquist E.A."/>
            <person name="Lipzen A.M."/>
            <person name="Meier-Kolthoff J.P."/>
            <person name="Ohm R.A."/>
            <person name="Otillar R.P."/>
            <person name="Pangilinan J.L."/>
            <person name="Peng Y."/>
            <person name="Rokas A."/>
            <person name="Rosa C.A."/>
            <person name="Scheuner C."/>
            <person name="Sibirny A.A."/>
            <person name="Slot J.C."/>
            <person name="Stielow J.B."/>
            <person name="Sun H."/>
            <person name="Kurtzman C.P."/>
            <person name="Blackwell M."/>
            <person name="Grigoriev I.V."/>
            <person name="Jeffries T.W."/>
        </authorList>
    </citation>
    <scope>NUCLEOTIDE SEQUENCE [LARGE SCALE GENOMIC DNA]</scope>
    <source>
        <strain evidence="7">ATCC 58044 / CBS 1984 / NCYC 433 / NRRL Y-366-8</strain>
    </source>
</reference>
<evidence type="ECO:0000256" key="4">
    <source>
        <dbReference type="PROSITE-ProRule" id="PRU00221"/>
    </source>
</evidence>
<dbReference type="GeneID" id="30202213"/>
<dbReference type="InterPro" id="IPR015943">
    <property type="entry name" value="WD40/YVTN_repeat-like_dom_sf"/>
</dbReference>
<dbReference type="STRING" id="683960.A0A1E3P1N2"/>
<accession>A0A1E3P1N2</accession>
<feature type="region of interest" description="Disordered" evidence="5">
    <location>
        <begin position="320"/>
        <end position="361"/>
    </location>
</feature>
<dbReference type="OrthoDB" id="3979620at2759"/>
<dbReference type="GO" id="GO:0000445">
    <property type="term" value="C:THO complex part of transcription export complex"/>
    <property type="evidence" value="ECO:0007669"/>
    <property type="project" value="TreeGrafter"/>
</dbReference>
<protein>
    <submittedName>
        <fullName evidence="6">Uncharacterized protein</fullName>
    </submittedName>
</protein>
<keyword evidence="2" id="KW-0677">Repeat</keyword>
<dbReference type="RefSeq" id="XP_019038568.1">
    <property type="nucleotide sequence ID" value="XM_019184967.1"/>
</dbReference>
<dbReference type="InterPro" id="IPR001680">
    <property type="entry name" value="WD40_rpt"/>
</dbReference>
<dbReference type="InterPro" id="IPR036322">
    <property type="entry name" value="WD40_repeat_dom_sf"/>
</dbReference>
<feature type="compositionally biased region" description="Basic and acidic residues" evidence="5">
    <location>
        <begin position="326"/>
        <end position="361"/>
    </location>
</feature>
<dbReference type="PANTHER" id="PTHR22839">
    <property type="entry name" value="THO COMPLEX SUBUNIT 3 THO3"/>
    <property type="match status" value="1"/>
</dbReference>
<feature type="repeat" description="WD" evidence="4">
    <location>
        <begin position="200"/>
        <end position="241"/>
    </location>
</feature>
<dbReference type="SUPFAM" id="SSF50978">
    <property type="entry name" value="WD40 repeat-like"/>
    <property type="match status" value="1"/>
</dbReference>
<feature type="repeat" description="WD" evidence="4">
    <location>
        <begin position="72"/>
        <end position="114"/>
    </location>
</feature>
<evidence type="ECO:0000256" key="1">
    <source>
        <dbReference type="ARBA" id="ARBA00022574"/>
    </source>
</evidence>
<name>A0A1E3P1N2_WICAA</name>